<proteinExistence type="predicted"/>
<evidence type="ECO:0000313" key="2">
    <source>
        <dbReference type="EMBL" id="KAF6373667.1"/>
    </source>
</evidence>
<feature type="region of interest" description="Disordered" evidence="1">
    <location>
        <begin position="1"/>
        <end position="23"/>
    </location>
</feature>
<evidence type="ECO:0000256" key="1">
    <source>
        <dbReference type="SAM" id="MobiDB-lite"/>
    </source>
</evidence>
<reference evidence="2 3" key="1">
    <citation type="journal article" date="2020" name="Nature">
        <title>Six reference-quality genomes reveal evolution of bat adaptations.</title>
        <authorList>
            <person name="Jebb D."/>
            <person name="Huang Z."/>
            <person name="Pippel M."/>
            <person name="Hughes G.M."/>
            <person name="Lavrichenko K."/>
            <person name="Devanna P."/>
            <person name="Winkler S."/>
            <person name="Jermiin L.S."/>
            <person name="Skirmuntt E.C."/>
            <person name="Katzourakis A."/>
            <person name="Burkitt-Gray L."/>
            <person name="Ray D.A."/>
            <person name="Sullivan K.A.M."/>
            <person name="Roscito J.G."/>
            <person name="Kirilenko B.M."/>
            <person name="Davalos L.M."/>
            <person name="Corthals A.P."/>
            <person name="Power M.L."/>
            <person name="Jones G."/>
            <person name="Ransome R.D."/>
            <person name="Dechmann D.K.N."/>
            <person name="Locatelli A.G."/>
            <person name="Puechmaille S.J."/>
            <person name="Fedrigo O."/>
            <person name="Jarvis E.D."/>
            <person name="Hiller M."/>
            <person name="Vernes S.C."/>
            <person name="Myers E.W."/>
            <person name="Teeling E.C."/>
        </authorList>
    </citation>
    <scope>NUCLEOTIDE SEQUENCE [LARGE SCALE GENOMIC DNA]</scope>
    <source>
        <strain evidence="2">MPipKuh1</strain>
        <tissue evidence="2">Flight muscle</tissue>
    </source>
</reference>
<evidence type="ECO:0000313" key="3">
    <source>
        <dbReference type="Proteomes" id="UP000558488"/>
    </source>
</evidence>
<feature type="region of interest" description="Disordered" evidence="1">
    <location>
        <begin position="89"/>
        <end position="147"/>
    </location>
</feature>
<protein>
    <submittedName>
        <fullName evidence="2">Uncharacterized protein</fullName>
    </submittedName>
</protein>
<accession>A0A7J7ZHC9</accession>
<dbReference type="Proteomes" id="UP000558488">
    <property type="component" value="Unassembled WGS sequence"/>
</dbReference>
<comment type="caution">
    <text evidence="2">The sequence shown here is derived from an EMBL/GenBank/DDBJ whole genome shotgun (WGS) entry which is preliminary data.</text>
</comment>
<dbReference type="EMBL" id="JACAGB010000003">
    <property type="protein sequence ID" value="KAF6373667.1"/>
    <property type="molecule type" value="Genomic_DNA"/>
</dbReference>
<dbReference type="AlphaFoldDB" id="A0A7J7ZHC9"/>
<keyword evidence="3" id="KW-1185">Reference proteome</keyword>
<gene>
    <name evidence="2" type="ORF">mPipKuh1_005093</name>
</gene>
<feature type="compositionally biased region" description="Low complexity" evidence="1">
    <location>
        <begin position="97"/>
        <end position="120"/>
    </location>
</feature>
<sequence length="147" mass="15233">MPSSVEDALDTGTRPASQPVAGAAPGRLLHHAVASPQVGAAPWRWSPALPLRLGARRHLGAHGLQPAQALRREVLGGPGLALRAPRAGRLRRRRLSQRSQGGPRALAGAGATLPPGLAARRPSRNQAGRWGRLGGPRGLPGSSREPA</sequence>
<organism evidence="2 3">
    <name type="scientific">Pipistrellus kuhlii</name>
    <name type="common">Kuhl's pipistrelle</name>
    <dbReference type="NCBI Taxonomy" id="59472"/>
    <lineage>
        <taxon>Eukaryota</taxon>
        <taxon>Metazoa</taxon>
        <taxon>Chordata</taxon>
        <taxon>Craniata</taxon>
        <taxon>Vertebrata</taxon>
        <taxon>Euteleostomi</taxon>
        <taxon>Mammalia</taxon>
        <taxon>Eutheria</taxon>
        <taxon>Laurasiatheria</taxon>
        <taxon>Chiroptera</taxon>
        <taxon>Yangochiroptera</taxon>
        <taxon>Vespertilionidae</taxon>
        <taxon>Pipistrellus</taxon>
    </lineage>
</organism>
<name>A0A7J7ZHC9_PIPKU</name>